<evidence type="ECO:0000256" key="3">
    <source>
        <dbReference type="ARBA" id="ARBA00022530"/>
    </source>
</evidence>
<dbReference type="InterPro" id="IPR002870">
    <property type="entry name" value="Peptidase_M12B_N"/>
</dbReference>
<feature type="domain" description="PLAC" evidence="15">
    <location>
        <begin position="1111"/>
        <end position="1148"/>
    </location>
</feature>
<sequence length="1149" mass="128476">MEMWTKYDLVSPYEVDHNGDYVSHEILHSQRRRRALAPLGVDSLHLRLRGFRHDFHMDLKTSRHLVAPGFIVQTLGKGGTKSTEPQTLGAPQVMMIERKRELENHHLFSHEHQPLHSSFNLRRPQKQHFCGRRKKYMPKPPRDDLFILPDEYKSCSRHKRSLLKSHKNEELNVETLVVVDRKMMQNHGHENITTYVLTILNMVSALFKDGTIGGNINIAIVGLILLEEEQPGLVISHHADHTLSSFCQWQSGLMGKDGTRHDHAILLTGLDICSWKNEPCDTLGFAPISGMCSKYRSCTINEDTGLGLAFTIAHESGHNFGMVHDGEGNMCKKSEGNIMSPTLAGRNGVFSWSPCSRQYLHKFLSTAQAICLADQPKPVKEYKYPEKLPGELYDANTQCKWQFGEKAKLCMLDFKKASDYRQVLNEDICKALWCHRIGRKCETKFMPAAEGTVCGHDMWCRGGQCVKYGDEGPKPTHGHWSDWSPWSPCSRTCGGGVSHRDRLCTNPKPSHGGKFCEGSTRTVKLCNSQKCPHNSVDFRAMQCAEYNSKRFRGWHYKWKPYTQVEDQDLCKLYCIAEGFDFFFSLSNKVKDGTPCSEDSRNVCVDGICERVGCDNILGSDAAEDACGVCKGNNSDCTTHKGLYAKHHRTNQYYQMVTIPSGARSIHIYEMNVSTSYISVRNAHKKYYLNGHWTVDWPGRYKFSGTAFYYRRSYKEPESLTAAGPTNETLIVELLFQGRNPGVAWEYSVPRLRGGKKPSAQPSYTWAIVRSECSVSCGGGQMTAREGCYRDLRFQVNTSFCNPNTRPVTGLVPCKVSACPPSWSVGNWSACSRTCGGGTQSRPVQCTRRAHYKSERVPASLCPQPVPSSRQACHAQSCPPAWSTGPWAECSRTCGKGWRKRSVACKSTNPSARAQLLPDAVCTSEPKPRTHEACLLKRCHKHKKLQWLVSAWSQCSATCEGGTQKRFLKCVEKYISGKYRELASKKCLHLPQPGLELERACALFPCPKPPVHAAAGPPRPGWFASPWSQCTASCGGGVQTRSVQCLVGGRLARGCFVHQKPAASLACNTHFCPITEKKGECPEPLGLTLAFGVGLSSFCLGPLEGLRKKGATDASCRDRFHWCPLVPQHGMCSHQFYGEQCCRTCSRSNL</sequence>
<dbReference type="SMART" id="SM00209">
    <property type="entry name" value="TSP1"/>
    <property type="match status" value="6"/>
</dbReference>
<keyword evidence="12" id="KW-0325">Glycoprotein</keyword>
<dbReference type="InterPro" id="IPR013273">
    <property type="entry name" value="ADAMTS/ADAMTS-like"/>
</dbReference>
<protein>
    <submittedName>
        <fullName evidence="17">A disintegrin and metalloproteinase with thrombospondin motifs 16</fullName>
    </submittedName>
</protein>
<dbReference type="InterPro" id="IPR045371">
    <property type="entry name" value="ADAMTS_CR_3"/>
</dbReference>
<keyword evidence="9 13" id="KW-0862">Zinc</keyword>
<dbReference type="Gene3D" id="2.20.100.10">
    <property type="entry name" value="Thrombospondin type-1 (TSP1) repeat"/>
    <property type="match status" value="5"/>
</dbReference>
<dbReference type="SUPFAM" id="SSF82895">
    <property type="entry name" value="TSP-1 type 1 repeat"/>
    <property type="match status" value="5"/>
</dbReference>
<evidence type="ECO:0000256" key="4">
    <source>
        <dbReference type="ARBA" id="ARBA00022670"/>
    </source>
</evidence>
<keyword evidence="4" id="KW-0645">Protease</keyword>
<dbReference type="InterPro" id="IPR036383">
    <property type="entry name" value="TSP1_rpt_sf"/>
</dbReference>
<dbReference type="Pfam" id="PF00090">
    <property type="entry name" value="TSP_1"/>
    <property type="match status" value="1"/>
</dbReference>
<evidence type="ECO:0000259" key="14">
    <source>
        <dbReference type="PROSITE" id="PS50215"/>
    </source>
</evidence>
<dbReference type="Pfam" id="PF05986">
    <property type="entry name" value="ADAMTS_spacer1"/>
    <property type="match status" value="1"/>
</dbReference>
<keyword evidence="5 13" id="KW-0479">Metal-binding</keyword>
<feature type="binding site" evidence="13">
    <location>
        <position position="314"/>
    </location>
    <ligand>
        <name>Zn(2+)</name>
        <dbReference type="ChEBI" id="CHEBI:29105"/>
        <note>catalytic</note>
    </ligand>
</feature>
<dbReference type="Pfam" id="PF08686">
    <property type="entry name" value="PLAC"/>
    <property type="match status" value="1"/>
</dbReference>
<dbReference type="InterPro" id="IPR041645">
    <property type="entry name" value="ADAMTS_CR_2"/>
</dbReference>
<evidence type="ECO:0000256" key="8">
    <source>
        <dbReference type="ARBA" id="ARBA00022801"/>
    </source>
</evidence>
<dbReference type="PRINTS" id="PR01857">
    <property type="entry name" value="ADAMTSFAMILY"/>
</dbReference>
<dbReference type="PROSITE" id="PS50092">
    <property type="entry name" value="TSP1"/>
    <property type="match status" value="5"/>
</dbReference>
<dbReference type="Gene3D" id="3.40.390.10">
    <property type="entry name" value="Collagenase (Catalytic Domain)"/>
    <property type="match status" value="1"/>
</dbReference>
<keyword evidence="2" id="KW-0964">Secreted</keyword>
<evidence type="ECO:0000256" key="5">
    <source>
        <dbReference type="ARBA" id="ARBA00022723"/>
    </source>
</evidence>
<keyword evidence="16" id="KW-1185">Reference proteome</keyword>
<evidence type="ECO:0000256" key="11">
    <source>
        <dbReference type="ARBA" id="ARBA00023157"/>
    </source>
</evidence>
<keyword evidence="10 17" id="KW-0482">Metalloprotease</keyword>
<comment type="subcellular location">
    <subcellularLocation>
        <location evidence="1">Secreted</location>
        <location evidence="1">Extracellular space</location>
        <location evidence="1">Extracellular matrix</location>
    </subcellularLocation>
</comment>
<keyword evidence="11" id="KW-1015">Disulfide bond</keyword>
<dbReference type="Gene3D" id="3.40.1620.60">
    <property type="match status" value="1"/>
</dbReference>
<evidence type="ECO:0000313" key="16">
    <source>
        <dbReference type="Proteomes" id="UP000694910"/>
    </source>
</evidence>
<dbReference type="Gene3D" id="2.60.120.830">
    <property type="match status" value="1"/>
</dbReference>
<evidence type="ECO:0000256" key="12">
    <source>
        <dbReference type="ARBA" id="ARBA00023180"/>
    </source>
</evidence>
<keyword evidence="3" id="KW-0272">Extracellular matrix</keyword>
<name>A0ABM1DFC2_CERSS</name>
<feature type="active site" evidence="13">
    <location>
        <position position="315"/>
    </location>
</feature>
<dbReference type="InterPro" id="IPR010294">
    <property type="entry name" value="ADAMTS_spacer1"/>
</dbReference>
<dbReference type="CDD" id="cd04273">
    <property type="entry name" value="ZnMc_ADAMTS_like"/>
    <property type="match status" value="1"/>
</dbReference>
<dbReference type="Pfam" id="PF19236">
    <property type="entry name" value="ADAMTS_CR_3"/>
    <property type="match status" value="1"/>
</dbReference>
<dbReference type="PANTHER" id="PTHR13723:SF140">
    <property type="entry name" value="A DISINTEGRIN AND METALLOPROTEINASE WITH THROMBOSPONDIN MOTIFS 16"/>
    <property type="match status" value="1"/>
</dbReference>
<dbReference type="Pfam" id="PF17771">
    <property type="entry name" value="ADAMTS_CR_2"/>
    <property type="match status" value="1"/>
</dbReference>
<evidence type="ECO:0000256" key="7">
    <source>
        <dbReference type="ARBA" id="ARBA00022737"/>
    </source>
</evidence>
<keyword evidence="7" id="KW-0677">Repeat</keyword>
<evidence type="ECO:0000313" key="17">
    <source>
        <dbReference type="RefSeq" id="XP_014650503.1"/>
    </source>
</evidence>
<dbReference type="Pfam" id="PF01562">
    <property type="entry name" value="Pep_M12B_propep"/>
    <property type="match status" value="1"/>
</dbReference>
<dbReference type="SUPFAM" id="SSF55486">
    <property type="entry name" value="Metalloproteases ('zincins'), catalytic domain"/>
    <property type="match status" value="1"/>
</dbReference>
<reference evidence="17" key="1">
    <citation type="submission" date="2025-08" db="UniProtKB">
        <authorList>
            <consortium name="RefSeq"/>
        </authorList>
    </citation>
    <scope>IDENTIFICATION</scope>
</reference>
<dbReference type="PROSITE" id="PS50900">
    <property type="entry name" value="PLAC"/>
    <property type="match status" value="1"/>
</dbReference>
<dbReference type="InterPro" id="IPR000884">
    <property type="entry name" value="TSP1_rpt"/>
</dbReference>
<dbReference type="Proteomes" id="UP000694910">
    <property type="component" value="Unplaced"/>
</dbReference>
<organism evidence="16 17">
    <name type="scientific">Ceratotherium simum simum</name>
    <name type="common">Southern white rhinoceros</name>
    <dbReference type="NCBI Taxonomy" id="73337"/>
    <lineage>
        <taxon>Eukaryota</taxon>
        <taxon>Metazoa</taxon>
        <taxon>Chordata</taxon>
        <taxon>Craniata</taxon>
        <taxon>Vertebrata</taxon>
        <taxon>Euteleostomi</taxon>
        <taxon>Mammalia</taxon>
        <taxon>Eutheria</taxon>
        <taxon>Laurasiatheria</taxon>
        <taxon>Perissodactyla</taxon>
        <taxon>Rhinocerotidae</taxon>
        <taxon>Ceratotherium</taxon>
    </lineage>
</organism>
<dbReference type="GO" id="GO:0008237">
    <property type="term" value="F:metallopeptidase activity"/>
    <property type="evidence" value="ECO:0007669"/>
    <property type="project" value="UniProtKB-KW"/>
</dbReference>
<dbReference type="PROSITE" id="PS50215">
    <property type="entry name" value="ADAM_MEPRO"/>
    <property type="match status" value="1"/>
</dbReference>
<feature type="binding site" evidence="13">
    <location>
        <position position="324"/>
    </location>
    <ligand>
        <name>Zn(2+)</name>
        <dbReference type="ChEBI" id="CHEBI:29105"/>
        <note>catalytic</note>
    </ligand>
</feature>
<proteinExistence type="predicted"/>
<dbReference type="InterPro" id="IPR024079">
    <property type="entry name" value="MetalloPept_cat_dom_sf"/>
</dbReference>
<keyword evidence="6" id="KW-0732">Signal</keyword>
<accession>A0ABM1DFC2</accession>
<evidence type="ECO:0000256" key="10">
    <source>
        <dbReference type="ARBA" id="ARBA00023049"/>
    </source>
</evidence>
<evidence type="ECO:0000256" key="9">
    <source>
        <dbReference type="ARBA" id="ARBA00022833"/>
    </source>
</evidence>
<dbReference type="Pfam" id="PF01421">
    <property type="entry name" value="Reprolysin"/>
    <property type="match status" value="1"/>
</dbReference>
<feature type="domain" description="Peptidase M12B" evidence="14">
    <location>
        <begin position="171"/>
        <end position="376"/>
    </location>
</feature>
<dbReference type="InterPro" id="IPR050439">
    <property type="entry name" value="ADAMTS_ADAMTS-like"/>
</dbReference>
<gene>
    <name evidence="17" type="primary">LOC101392312</name>
</gene>
<dbReference type="Pfam" id="PF19030">
    <property type="entry name" value="TSP1_ADAMTS"/>
    <property type="match status" value="4"/>
</dbReference>
<evidence type="ECO:0000256" key="1">
    <source>
        <dbReference type="ARBA" id="ARBA00004498"/>
    </source>
</evidence>
<evidence type="ECO:0000256" key="2">
    <source>
        <dbReference type="ARBA" id="ARBA00022525"/>
    </source>
</evidence>
<dbReference type="RefSeq" id="XP_014650503.1">
    <property type="nucleotide sequence ID" value="XM_014795017.1"/>
</dbReference>
<feature type="binding site" evidence="13">
    <location>
        <position position="318"/>
    </location>
    <ligand>
        <name>Zn(2+)</name>
        <dbReference type="ChEBI" id="CHEBI:29105"/>
        <note>catalytic</note>
    </ligand>
</feature>
<evidence type="ECO:0000256" key="6">
    <source>
        <dbReference type="ARBA" id="ARBA00022729"/>
    </source>
</evidence>
<evidence type="ECO:0000259" key="15">
    <source>
        <dbReference type="PROSITE" id="PS50900"/>
    </source>
</evidence>
<dbReference type="GeneID" id="101392312"/>
<dbReference type="PANTHER" id="PTHR13723">
    <property type="entry name" value="ADAMTS A DISINTEGRIN AND METALLOPROTEASE WITH THROMBOSPONDIN MOTIFS PROTEASE"/>
    <property type="match status" value="1"/>
</dbReference>
<dbReference type="InterPro" id="IPR010909">
    <property type="entry name" value="PLAC"/>
</dbReference>
<evidence type="ECO:0000256" key="13">
    <source>
        <dbReference type="PROSITE-ProRule" id="PRU00276"/>
    </source>
</evidence>
<dbReference type="InterPro" id="IPR001590">
    <property type="entry name" value="Peptidase_M12B"/>
</dbReference>
<comment type="caution">
    <text evidence="13">Lacks conserved residue(s) required for the propagation of feature annotation.</text>
</comment>
<keyword evidence="8" id="KW-0378">Hydrolase</keyword>